<accession>A0AAD8DFE7</accession>
<organism evidence="1 3">
    <name type="scientific">Acipenser oxyrinchus oxyrinchus</name>
    <dbReference type="NCBI Taxonomy" id="40147"/>
    <lineage>
        <taxon>Eukaryota</taxon>
        <taxon>Metazoa</taxon>
        <taxon>Chordata</taxon>
        <taxon>Craniata</taxon>
        <taxon>Vertebrata</taxon>
        <taxon>Euteleostomi</taxon>
        <taxon>Actinopterygii</taxon>
        <taxon>Chondrostei</taxon>
        <taxon>Acipenseriformes</taxon>
        <taxon>Acipenseridae</taxon>
        <taxon>Acipenser</taxon>
    </lineage>
</organism>
<dbReference type="Proteomes" id="UP001230051">
    <property type="component" value="Unassembled WGS sequence"/>
</dbReference>
<evidence type="ECO:0000313" key="1">
    <source>
        <dbReference type="EMBL" id="KAK1167709.1"/>
    </source>
</evidence>
<reference evidence="1" key="1">
    <citation type="submission" date="2022-02" db="EMBL/GenBank/DDBJ databases">
        <title>Atlantic sturgeon de novo genome assembly.</title>
        <authorList>
            <person name="Stock M."/>
            <person name="Klopp C."/>
            <person name="Guiguen Y."/>
            <person name="Cabau C."/>
            <person name="Parinello H."/>
            <person name="Santidrian Yebra-Pimentel E."/>
            <person name="Kuhl H."/>
            <person name="Dirks R.P."/>
            <person name="Guessner J."/>
            <person name="Wuertz S."/>
            <person name="Du K."/>
            <person name="Schartl M."/>
        </authorList>
    </citation>
    <scope>NUCLEOTIDE SEQUENCE</scope>
    <source>
        <strain evidence="1">STURGEONOMICS-FGT-2020</strain>
        <tissue evidence="1">Whole blood</tissue>
    </source>
</reference>
<protein>
    <submittedName>
        <fullName evidence="1">Uncharacterized protein</fullName>
    </submittedName>
</protein>
<dbReference type="EMBL" id="JAGXEW010000002">
    <property type="protein sequence ID" value="KAK1174199.1"/>
    <property type="molecule type" value="Genomic_DNA"/>
</dbReference>
<dbReference type="EMBL" id="JAGXEW010000009">
    <property type="protein sequence ID" value="KAK1167709.1"/>
    <property type="molecule type" value="Genomic_DNA"/>
</dbReference>
<proteinExistence type="predicted"/>
<sequence>MTKKNKRNSKVALKTSPLTQNLVRRGYKYLTNSNGLPHWDTSEEVLSSKNSTLTKKMKEYVKGGIQTSPMKKYVVS</sequence>
<name>A0AAD8DFE7_ACIOX</name>
<gene>
    <name evidence="1" type="ORF">AOXY_G10462</name>
    <name evidence="2" type="ORF">AOXY_G1654</name>
</gene>
<evidence type="ECO:0000313" key="2">
    <source>
        <dbReference type="EMBL" id="KAK1174199.1"/>
    </source>
</evidence>
<keyword evidence="3" id="KW-1185">Reference proteome</keyword>
<comment type="caution">
    <text evidence="1">The sequence shown here is derived from an EMBL/GenBank/DDBJ whole genome shotgun (WGS) entry which is preliminary data.</text>
</comment>
<dbReference type="AlphaFoldDB" id="A0AAD8DFE7"/>
<evidence type="ECO:0000313" key="3">
    <source>
        <dbReference type="Proteomes" id="UP001230051"/>
    </source>
</evidence>